<evidence type="ECO:0000256" key="1">
    <source>
        <dbReference type="ARBA" id="ARBA00023239"/>
    </source>
</evidence>
<evidence type="ECO:0000259" key="3">
    <source>
        <dbReference type="Pfam" id="PF04909"/>
    </source>
</evidence>
<dbReference type="Pfam" id="PF04909">
    <property type="entry name" value="Amidohydro_2"/>
    <property type="match status" value="1"/>
</dbReference>
<dbReference type="Gene3D" id="3.20.20.140">
    <property type="entry name" value="Metal-dependent hydrolases"/>
    <property type="match status" value="1"/>
</dbReference>
<dbReference type="AlphaFoldDB" id="A0A923S4B1"/>
<dbReference type="Proteomes" id="UP000596827">
    <property type="component" value="Unassembled WGS sequence"/>
</dbReference>
<dbReference type="PANTHER" id="PTHR21240">
    <property type="entry name" value="2-AMINO-3-CARBOXYLMUCONATE-6-SEMIALDEHYDE DECARBOXYLASE"/>
    <property type="match status" value="1"/>
</dbReference>
<reference evidence="4" key="1">
    <citation type="submission" date="2020-08" db="EMBL/GenBank/DDBJ databases">
        <title>Ramlibacter sp. GTP1 16S ribosomal RNA gene genome sequencing and assembly.</title>
        <authorList>
            <person name="Kang M."/>
        </authorList>
    </citation>
    <scope>NUCLEOTIDE SEQUENCE</scope>
    <source>
        <strain evidence="4">GTP1</strain>
    </source>
</reference>
<dbReference type="GO" id="GO:0016831">
    <property type="term" value="F:carboxy-lyase activity"/>
    <property type="evidence" value="ECO:0007669"/>
    <property type="project" value="InterPro"/>
</dbReference>
<comment type="caution">
    <text evidence="4">The sequence shown here is derived from an EMBL/GenBank/DDBJ whole genome shotgun (WGS) entry which is preliminary data.</text>
</comment>
<accession>A0A923S4B1</accession>
<dbReference type="SUPFAM" id="SSF51556">
    <property type="entry name" value="Metallo-dependent hydrolases"/>
    <property type="match status" value="1"/>
</dbReference>
<feature type="chain" id="PRO_5037227287" evidence="2">
    <location>
        <begin position="22"/>
        <end position="314"/>
    </location>
</feature>
<organism evidence="4 5">
    <name type="scientific">Ramlibacter albus</name>
    <dbReference type="NCBI Taxonomy" id="2079448"/>
    <lineage>
        <taxon>Bacteria</taxon>
        <taxon>Pseudomonadati</taxon>
        <taxon>Pseudomonadota</taxon>
        <taxon>Betaproteobacteria</taxon>
        <taxon>Burkholderiales</taxon>
        <taxon>Comamonadaceae</taxon>
        <taxon>Ramlibacter</taxon>
    </lineage>
</organism>
<feature type="domain" description="Amidohydrolase-related" evidence="3">
    <location>
        <begin position="22"/>
        <end position="307"/>
    </location>
</feature>
<keyword evidence="5" id="KW-1185">Reference proteome</keyword>
<keyword evidence="2" id="KW-0732">Signal</keyword>
<name>A0A923S4B1_9BURK</name>
<evidence type="ECO:0000313" key="5">
    <source>
        <dbReference type="Proteomes" id="UP000596827"/>
    </source>
</evidence>
<dbReference type="RefSeq" id="WP_187083802.1">
    <property type="nucleotide sequence ID" value="NZ_JACORU010000010.1"/>
</dbReference>
<dbReference type="InterPro" id="IPR006680">
    <property type="entry name" value="Amidohydro-rel"/>
</dbReference>
<evidence type="ECO:0000313" key="4">
    <source>
        <dbReference type="EMBL" id="MBC5767315.1"/>
    </source>
</evidence>
<dbReference type="InterPro" id="IPR032466">
    <property type="entry name" value="Metal_Hydrolase"/>
</dbReference>
<dbReference type="InterPro" id="IPR032465">
    <property type="entry name" value="ACMSD"/>
</dbReference>
<gene>
    <name evidence="4" type="ORF">H8R02_22800</name>
</gene>
<dbReference type="GO" id="GO:0016787">
    <property type="term" value="F:hydrolase activity"/>
    <property type="evidence" value="ECO:0007669"/>
    <property type="project" value="InterPro"/>
</dbReference>
<evidence type="ECO:0000256" key="2">
    <source>
        <dbReference type="SAM" id="SignalP"/>
    </source>
</evidence>
<feature type="signal peptide" evidence="2">
    <location>
        <begin position="1"/>
        <end position="21"/>
    </location>
</feature>
<sequence>MRLLCLLPALLLAGCAAAPYADHHQHLIRAELMGVVMPASRMPPIEGDQLVRMLDEAGIRRATVLGMGYSYAAATRNLPDEYERVRAENDWTAAQAAKYPERLVAFCGVNPLKDYAVHEIARCANAGRMRGVKLHFGNSDVQLENEEHAARVQAVFAAANAHRMAIVVHARASVSRKRPYGAAQARVFLEKLLPAAPDVVVQVAHLAATGPGYDDPAGRDALGVYIDAIARNDPRVRNLWLDASGLLHAKLPGSEAALLAADIRRVGVGRVLFGSDAAVPPNFTPREAWAAFSQVPLTTAELDTIAGNVAPYLR</sequence>
<dbReference type="PROSITE" id="PS51257">
    <property type="entry name" value="PROKAR_LIPOPROTEIN"/>
    <property type="match status" value="1"/>
</dbReference>
<dbReference type="EMBL" id="JACORU010000010">
    <property type="protein sequence ID" value="MBC5767315.1"/>
    <property type="molecule type" value="Genomic_DNA"/>
</dbReference>
<keyword evidence="1" id="KW-0456">Lyase</keyword>
<protein>
    <submittedName>
        <fullName evidence="4">Amidohydrolase family protein</fullName>
    </submittedName>
</protein>
<proteinExistence type="predicted"/>